<feature type="compositionally biased region" description="Low complexity" evidence="7">
    <location>
        <begin position="324"/>
        <end position="340"/>
    </location>
</feature>
<feature type="region of interest" description="Disordered" evidence="7">
    <location>
        <begin position="270"/>
        <end position="370"/>
    </location>
</feature>
<dbReference type="FunFam" id="1.20.5.190:FF:000062">
    <property type="entry name" value="IQ-domain 11"/>
    <property type="match status" value="1"/>
</dbReference>
<name>A0A6A1W808_9ROSI</name>
<dbReference type="GO" id="GO:0005737">
    <property type="term" value="C:cytoplasm"/>
    <property type="evidence" value="ECO:0007669"/>
    <property type="project" value="UniProtKB-SubCell"/>
</dbReference>
<organism evidence="8 9">
    <name type="scientific">Morella rubra</name>
    <name type="common">Chinese bayberry</name>
    <dbReference type="NCBI Taxonomy" id="262757"/>
    <lineage>
        <taxon>Eukaryota</taxon>
        <taxon>Viridiplantae</taxon>
        <taxon>Streptophyta</taxon>
        <taxon>Embryophyta</taxon>
        <taxon>Tracheophyta</taxon>
        <taxon>Spermatophyta</taxon>
        <taxon>Magnoliopsida</taxon>
        <taxon>eudicotyledons</taxon>
        <taxon>Gunneridae</taxon>
        <taxon>Pentapetalae</taxon>
        <taxon>rosids</taxon>
        <taxon>fabids</taxon>
        <taxon>Fagales</taxon>
        <taxon>Myricaceae</taxon>
        <taxon>Morella</taxon>
    </lineage>
</organism>
<dbReference type="PANTHER" id="PTHR32295:SF95">
    <property type="entry name" value="PROTEIN IQ-DOMAIN 6"/>
    <property type="match status" value="1"/>
</dbReference>
<dbReference type="EMBL" id="RXIC02000021">
    <property type="protein sequence ID" value="KAB1219828.1"/>
    <property type="molecule type" value="Genomic_DNA"/>
</dbReference>
<evidence type="ECO:0000256" key="7">
    <source>
        <dbReference type="SAM" id="MobiDB-lite"/>
    </source>
</evidence>
<comment type="caution">
    <text evidence="8">The sequence shown here is derived from an EMBL/GenBank/DDBJ whole genome shotgun (WGS) entry which is preliminary data.</text>
</comment>
<evidence type="ECO:0000256" key="2">
    <source>
        <dbReference type="ARBA" id="ARBA00022490"/>
    </source>
</evidence>
<evidence type="ECO:0000256" key="1">
    <source>
        <dbReference type="ARBA" id="ARBA00004496"/>
    </source>
</evidence>
<evidence type="ECO:0000313" key="9">
    <source>
        <dbReference type="Proteomes" id="UP000516437"/>
    </source>
</evidence>
<evidence type="ECO:0000256" key="4">
    <source>
        <dbReference type="ARBA" id="ARBA00022860"/>
    </source>
</evidence>
<evidence type="ECO:0000313" key="8">
    <source>
        <dbReference type="EMBL" id="KAB1219828.1"/>
    </source>
</evidence>
<dbReference type="Pfam" id="PF00612">
    <property type="entry name" value="IQ"/>
    <property type="match status" value="1"/>
</dbReference>
<proteinExistence type="inferred from homology"/>
<gene>
    <name evidence="8" type="ORF">CJ030_MR3G009470</name>
</gene>
<dbReference type="CDD" id="cd23767">
    <property type="entry name" value="IQCD"/>
    <property type="match status" value="1"/>
</dbReference>
<dbReference type="OrthoDB" id="671489at2759"/>
<dbReference type="Proteomes" id="UP000516437">
    <property type="component" value="Chromosome 3"/>
</dbReference>
<dbReference type="AlphaFoldDB" id="A0A6A1W808"/>
<dbReference type="InterPro" id="IPR000048">
    <property type="entry name" value="IQ_motif_EF-hand-BS"/>
</dbReference>
<accession>A0A6A1W808</accession>
<dbReference type="Gene3D" id="1.20.5.190">
    <property type="match status" value="1"/>
</dbReference>
<reference evidence="8 9" key="1">
    <citation type="journal article" date="2019" name="Plant Biotechnol. J.">
        <title>The red bayberry genome and genetic basis of sex determination.</title>
        <authorList>
            <person name="Jia H.M."/>
            <person name="Jia H.J."/>
            <person name="Cai Q.L."/>
            <person name="Wang Y."/>
            <person name="Zhao H.B."/>
            <person name="Yang W.F."/>
            <person name="Wang G.Y."/>
            <person name="Li Y.H."/>
            <person name="Zhan D.L."/>
            <person name="Shen Y.T."/>
            <person name="Niu Q.F."/>
            <person name="Chang L."/>
            <person name="Qiu J."/>
            <person name="Zhao L."/>
            <person name="Xie H.B."/>
            <person name="Fu W.Y."/>
            <person name="Jin J."/>
            <person name="Li X.W."/>
            <person name="Jiao Y."/>
            <person name="Zhou C.C."/>
            <person name="Tu T."/>
            <person name="Chai C.Y."/>
            <person name="Gao J.L."/>
            <person name="Fan L.J."/>
            <person name="van de Weg E."/>
            <person name="Wang J.Y."/>
            <person name="Gao Z.S."/>
        </authorList>
    </citation>
    <scope>NUCLEOTIDE SEQUENCE [LARGE SCALE GENOMIC DNA]</scope>
    <source>
        <tissue evidence="8">Leaves</tissue>
    </source>
</reference>
<evidence type="ECO:0000256" key="6">
    <source>
        <dbReference type="ARBA" id="ARBA00024378"/>
    </source>
</evidence>
<sequence>MGASGKWVKAIIGLKKPEKDDHEKVGGKSKKWKLWRSSSGDLVSSWKGLKGNHRAASECSDSPPVADAFSAAVATVLRAPPKDFRAVREEWAAMRIQTAFRGFLARRALRALKGVVRLQALVRGRQVRKQAAVTLRCMQALVRVQARVRARRVRMSIEGQAVQEMLNERRSKADLLKQAEEGWCDSKGTLTDVKAKLQMRQEGAIRRERALAYSLAQKEWRSTPCPNSRTNPSMYILKNHDVDKNIWGWSWLERWMAAKPWETRLMEQSLTDPSEMTPPPKSCVDSLVGTRSKSSEPCSVKVRKNNVTTRISAKPPPTGQVMRSSSSSEFCNDESSASSSICTATTPVSGNMGLASERTEDSSSSRPNYMNLTKSTKAKRKIYSHPSDRVHRQSMDEFQFLRRSAALSNVDSKSSACSELSSINFSKPLYMPTQLEKQSMRLR</sequence>
<comment type="subcellular location">
    <subcellularLocation>
        <location evidence="1">Cytoplasm</location>
    </subcellularLocation>
</comment>
<protein>
    <submittedName>
        <fullName evidence="8">Protein IQ-DOMAIN 1</fullName>
    </submittedName>
</protein>
<dbReference type="SMART" id="SM00015">
    <property type="entry name" value="IQ"/>
    <property type="match status" value="2"/>
</dbReference>
<comment type="similarity">
    <text evidence="5">Belongs to the IQD family.</text>
</comment>
<keyword evidence="4" id="KW-0112">Calmodulin-binding</keyword>
<keyword evidence="3" id="KW-0677">Repeat</keyword>
<comment type="subunit">
    <text evidence="6">Binds to multiple calmodulin (CaM) in the presence of Ca(2+) and CaM-like proteins.</text>
</comment>
<evidence type="ECO:0000256" key="3">
    <source>
        <dbReference type="ARBA" id="ARBA00022737"/>
    </source>
</evidence>
<keyword evidence="2" id="KW-0963">Cytoplasm</keyword>
<dbReference type="PROSITE" id="PS50096">
    <property type="entry name" value="IQ"/>
    <property type="match status" value="2"/>
</dbReference>
<dbReference type="GO" id="GO:0005516">
    <property type="term" value="F:calmodulin binding"/>
    <property type="evidence" value="ECO:0007669"/>
    <property type="project" value="UniProtKB-KW"/>
</dbReference>
<keyword evidence="9" id="KW-1185">Reference proteome</keyword>
<evidence type="ECO:0000256" key="5">
    <source>
        <dbReference type="ARBA" id="ARBA00024341"/>
    </source>
</evidence>
<dbReference type="PANTHER" id="PTHR32295">
    <property type="entry name" value="IQ-DOMAIN 5-RELATED"/>
    <property type="match status" value="1"/>
</dbReference>